<dbReference type="GO" id="GO:0015081">
    <property type="term" value="F:sodium ion transmembrane transporter activity"/>
    <property type="evidence" value="ECO:0007669"/>
    <property type="project" value="InterPro"/>
</dbReference>
<dbReference type="EMBL" id="CP001649">
    <property type="protein sequence ID" value="ACS78845.1"/>
    <property type="molecule type" value="Genomic_DNA"/>
</dbReference>
<dbReference type="GO" id="GO:0005886">
    <property type="term" value="C:plasma membrane"/>
    <property type="evidence" value="ECO:0007669"/>
    <property type="project" value="UniProtKB-SubCell"/>
</dbReference>
<evidence type="ECO:0000256" key="6">
    <source>
        <dbReference type="SAM" id="MobiDB-lite"/>
    </source>
</evidence>
<gene>
    <name evidence="8" type="ordered locus">Desal_0779</name>
</gene>
<feature type="region of interest" description="Disordered" evidence="6">
    <location>
        <begin position="55"/>
        <end position="74"/>
    </location>
</feature>
<accession>C6BZ21</accession>
<name>C6BZ21_MARSD</name>
<comment type="subcellular location">
    <subcellularLocation>
        <location evidence="1">Cell membrane</location>
    </subcellularLocation>
</comment>
<evidence type="ECO:0000313" key="8">
    <source>
        <dbReference type="EMBL" id="ACS78845.1"/>
    </source>
</evidence>
<evidence type="ECO:0000256" key="1">
    <source>
        <dbReference type="ARBA" id="ARBA00004236"/>
    </source>
</evidence>
<dbReference type="Pfam" id="PF04277">
    <property type="entry name" value="OAD_gamma"/>
    <property type="match status" value="1"/>
</dbReference>
<protein>
    <submittedName>
        <fullName evidence="8">Uncharacterized protein</fullName>
    </submittedName>
</protein>
<feature type="transmembrane region" description="Helical" evidence="7">
    <location>
        <begin position="12"/>
        <end position="40"/>
    </location>
</feature>
<keyword evidence="9" id="KW-1185">Reference proteome</keyword>
<dbReference type="eggNOG" id="ENOG5030HAD">
    <property type="taxonomic scope" value="Bacteria"/>
</dbReference>
<keyword evidence="4 7" id="KW-1133">Transmembrane helix</keyword>
<evidence type="ECO:0000256" key="2">
    <source>
        <dbReference type="ARBA" id="ARBA00022475"/>
    </source>
</evidence>
<reference evidence="8 9" key="1">
    <citation type="submission" date="2009-06" db="EMBL/GenBank/DDBJ databases">
        <title>Complete sequence of Desulfovibrio salexigens DSM 2638.</title>
        <authorList>
            <consortium name="US DOE Joint Genome Institute"/>
            <person name="Lucas S."/>
            <person name="Copeland A."/>
            <person name="Lapidus A."/>
            <person name="Glavina del Rio T."/>
            <person name="Tice H."/>
            <person name="Bruce D."/>
            <person name="Goodwin L."/>
            <person name="Pitluck S."/>
            <person name="Munk A.C."/>
            <person name="Brettin T."/>
            <person name="Detter J.C."/>
            <person name="Han C."/>
            <person name="Tapia R."/>
            <person name="Larimer F."/>
            <person name="Land M."/>
            <person name="Hauser L."/>
            <person name="Kyrpides N."/>
            <person name="Anderson I."/>
            <person name="Wall J.D."/>
            <person name="Arkin A.P."/>
            <person name="Dehal P."/>
            <person name="Chivian D."/>
            <person name="Giles B."/>
            <person name="Hazen T.C."/>
        </authorList>
    </citation>
    <scope>NUCLEOTIDE SEQUENCE [LARGE SCALE GENOMIC DNA]</scope>
    <source>
        <strain evidence="9">ATCC 14822 / DSM 2638 / NCIMB 8403 / VKM B-1763</strain>
    </source>
</reference>
<sequence length="92" mass="9527">MQQMLFSWNNVVAGNGVALSVTGMSIVFVALLLVSVYIALLPKIAAFCNKIIPPSAHHSGPVASSPTPQVKTGPSEAEVVAAAVAYLHKNKG</sequence>
<keyword evidence="5 7" id="KW-0472">Membrane</keyword>
<dbReference type="RefSeq" id="WP_015850664.1">
    <property type="nucleotide sequence ID" value="NC_012881.1"/>
</dbReference>
<dbReference type="Proteomes" id="UP000002601">
    <property type="component" value="Chromosome"/>
</dbReference>
<dbReference type="HOGENOM" id="CLU_2408405_0_0_7"/>
<evidence type="ECO:0000256" key="7">
    <source>
        <dbReference type="SAM" id="Phobius"/>
    </source>
</evidence>
<evidence type="ECO:0000256" key="4">
    <source>
        <dbReference type="ARBA" id="ARBA00022989"/>
    </source>
</evidence>
<dbReference type="InterPro" id="IPR005899">
    <property type="entry name" value="Na_pump_deCOase"/>
</dbReference>
<proteinExistence type="predicted"/>
<keyword evidence="3 7" id="KW-0812">Transmembrane</keyword>
<feature type="compositionally biased region" description="Polar residues" evidence="6">
    <location>
        <begin position="62"/>
        <end position="72"/>
    </location>
</feature>
<dbReference type="GO" id="GO:0036376">
    <property type="term" value="P:sodium ion export across plasma membrane"/>
    <property type="evidence" value="ECO:0007669"/>
    <property type="project" value="InterPro"/>
</dbReference>
<dbReference type="STRING" id="526222.Desal_0779"/>
<dbReference type="AlphaFoldDB" id="C6BZ21"/>
<organism evidence="8 9">
    <name type="scientific">Maridesulfovibrio salexigens (strain ATCC 14822 / DSM 2638 / NCIMB 8403 / VKM B-1763)</name>
    <name type="common">Desulfovibrio salexigens</name>
    <dbReference type="NCBI Taxonomy" id="526222"/>
    <lineage>
        <taxon>Bacteria</taxon>
        <taxon>Pseudomonadati</taxon>
        <taxon>Thermodesulfobacteriota</taxon>
        <taxon>Desulfovibrionia</taxon>
        <taxon>Desulfovibrionales</taxon>
        <taxon>Desulfovibrionaceae</taxon>
        <taxon>Maridesulfovibrio</taxon>
    </lineage>
</organism>
<dbReference type="KEGG" id="dsa:Desal_0779"/>
<keyword evidence="2" id="KW-1003">Cell membrane</keyword>
<evidence type="ECO:0000256" key="5">
    <source>
        <dbReference type="ARBA" id="ARBA00023136"/>
    </source>
</evidence>
<evidence type="ECO:0000313" key="9">
    <source>
        <dbReference type="Proteomes" id="UP000002601"/>
    </source>
</evidence>
<evidence type="ECO:0000256" key="3">
    <source>
        <dbReference type="ARBA" id="ARBA00022692"/>
    </source>
</evidence>
<dbReference type="OrthoDB" id="5459856at2"/>